<protein>
    <submittedName>
        <fullName evidence="2">TetR/AcrR family transcriptional regulator</fullName>
    </submittedName>
</protein>
<dbReference type="Gene3D" id="1.10.357.10">
    <property type="entry name" value="Tetracycline Repressor, domain 2"/>
    <property type="match status" value="1"/>
</dbReference>
<dbReference type="Proteomes" id="UP000505377">
    <property type="component" value="Chromosome"/>
</dbReference>
<evidence type="ECO:0000313" key="2">
    <source>
        <dbReference type="EMBL" id="QJY46243.1"/>
    </source>
</evidence>
<dbReference type="RefSeq" id="WP_172157308.1">
    <property type="nucleotide sequence ID" value="NZ_CP053564.1"/>
</dbReference>
<dbReference type="KEGG" id="pbro:HOP40_10860"/>
<reference evidence="2 3" key="1">
    <citation type="submission" date="2020-05" db="EMBL/GenBank/DDBJ databases">
        <authorList>
            <person name="Mo P."/>
        </authorList>
    </citation>
    <scope>NUCLEOTIDE SEQUENCE [LARGE SCALE GENOMIC DNA]</scope>
    <source>
        <strain evidence="2 3">Gen01</strain>
    </source>
</reference>
<gene>
    <name evidence="2" type="ORF">HOP40_10860</name>
</gene>
<proteinExistence type="predicted"/>
<organism evidence="2 3">
    <name type="scientific">Pseudonocardia broussonetiae</name>
    <dbReference type="NCBI Taxonomy" id="2736640"/>
    <lineage>
        <taxon>Bacteria</taxon>
        <taxon>Bacillati</taxon>
        <taxon>Actinomycetota</taxon>
        <taxon>Actinomycetes</taxon>
        <taxon>Pseudonocardiales</taxon>
        <taxon>Pseudonocardiaceae</taxon>
        <taxon>Pseudonocardia</taxon>
    </lineage>
</organism>
<name>A0A6M6JGG5_9PSEU</name>
<feature type="domain" description="QsdR TetR regulatory C-terminal" evidence="1">
    <location>
        <begin position="87"/>
        <end position="191"/>
    </location>
</feature>
<keyword evidence="3" id="KW-1185">Reference proteome</keyword>
<dbReference type="InterPro" id="IPR009057">
    <property type="entry name" value="Homeodomain-like_sf"/>
</dbReference>
<accession>A0A6M6JGG5</accession>
<sequence>MPEQATPLERQLAGGPAGRPTALDAFVAARRGFQAGERLDMQALAAELGVNRATLYRWVGSRELLLREVVWSLTRRTLADRADGEPLAETLTRFVRDVLAHPGMHRFVSEEGETALRLLTLRGGGYQQRLIALVRERIVAETAAGRLCSPVPVDDLAYTLVRVVESYVYLEVITGEEPDGDRAGRVLRALLPGPQNS</sequence>
<dbReference type="EMBL" id="CP053564">
    <property type="protein sequence ID" value="QJY46243.1"/>
    <property type="molecule type" value="Genomic_DNA"/>
</dbReference>
<evidence type="ECO:0000313" key="3">
    <source>
        <dbReference type="Proteomes" id="UP000505377"/>
    </source>
</evidence>
<dbReference type="Pfam" id="PF18598">
    <property type="entry name" value="TetR_C_36"/>
    <property type="match status" value="1"/>
</dbReference>
<dbReference type="InterPro" id="IPR041485">
    <property type="entry name" value="TetR_C_36"/>
</dbReference>
<dbReference type="SUPFAM" id="SSF46689">
    <property type="entry name" value="Homeodomain-like"/>
    <property type="match status" value="1"/>
</dbReference>
<evidence type="ECO:0000259" key="1">
    <source>
        <dbReference type="Pfam" id="PF18598"/>
    </source>
</evidence>
<dbReference type="AlphaFoldDB" id="A0A6M6JGG5"/>